<dbReference type="PROSITE" id="PS50943">
    <property type="entry name" value="HTH_CROC1"/>
    <property type="match status" value="1"/>
</dbReference>
<dbReference type="Proteomes" id="UP000094764">
    <property type="component" value="Unassembled WGS sequence"/>
</dbReference>
<evidence type="ECO:0000259" key="1">
    <source>
        <dbReference type="PROSITE" id="PS50943"/>
    </source>
</evidence>
<name>A0A1E5H1H8_9ENTE</name>
<gene>
    <name evidence="2" type="ORF">BCR23_13130</name>
</gene>
<reference evidence="3" key="1">
    <citation type="submission" date="2016-09" db="EMBL/GenBank/DDBJ databases">
        <authorList>
            <person name="Gulvik C.A."/>
        </authorList>
    </citation>
    <scope>NUCLEOTIDE SEQUENCE [LARGE SCALE GENOMIC DNA]</scope>
    <source>
        <strain evidence="3">LMG 26306</strain>
    </source>
</reference>
<keyword evidence="3" id="KW-1185">Reference proteome</keyword>
<sequence length="70" mass="8137">MGISQKDLAQQVTSLGRKRFGKKYTVSKQTINAIETYRYDASFGLMMLIAEALKQERKTIFVFDMKNKIR</sequence>
<protein>
    <recommendedName>
        <fullName evidence="1">HTH cro/C1-type domain-containing protein</fullName>
    </recommendedName>
</protein>
<evidence type="ECO:0000313" key="2">
    <source>
        <dbReference type="EMBL" id="OEG18877.1"/>
    </source>
</evidence>
<dbReference type="AlphaFoldDB" id="A0A1E5H1H8"/>
<evidence type="ECO:0000313" key="3">
    <source>
        <dbReference type="Proteomes" id="UP000094764"/>
    </source>
</evidence>
<dbReference type="OrthoDB" id="6386941at2"/>
<dbReference type="InterPro" id="IPR010982">
    <property type="entry name" value="Lambda_DNA-bd_dom_sf"/>
</dbReference>
<comment type="caution">
    <text evidence="2">The sequence shown here is derived from an EMBL/GenBank/DDBJ whole genome shotgun (WGS) entry which is preliminary data.</text>
</comment>
<dbReference type="EMBL" id="MIKB01000002">
    <property type="protein sequence ID" value="OEG18877.1"/>
    <property type="molecule type" value="Genomic_DNA"/>
</dbReference>
<proteinExistence type="predicted"/>
<dbReference type="Gene3D" id="1.10.260.40">
    <property type="entry name" value="lambda repressor-like DNA-binding domains"/>
    <property type="match status" value="1"/>
</dbReference>
<dbReference type="SUPFAM" id="SSF47413">
    <property type="entry name" value="lambda repressor-like DNA-binding domains"/>
    <property type="match status" value="1"/>
</dbReference>
<organism evidence="2 3">
    <name type="scientific">Enterococcus quebecensis</name>
    <dbReference type="NCBI Taxonomy" id="903983"/>
    <lineage>
        <taxon>Bacteria</taxon>
        <taxon>Bacillati</taxon>
        <taxon>Bacillota</taxon>
        <taxon>Bacilli</taxon>
        <taxon>Lactobacillales</taxon>
        <taxon>Enterococcaceae</taxon>
        <taxon>Enterococcus</taxon>
    </lineage>
</organism>
<accession>A0A1E5H1H8</accession>
<dbReference type="InterPro" id="IPR001387">
    <property type="entry name" value="Cro/C1-type_HTH"/>
</dbReference>
<dbReference type="RefSeq" id="WP_069634064.1">
    <property type="nucleotide sequence ID" value="NZ_JXKZ01000023.1"/>
</dbReference>
<dbReference type="GO" id="GO:0003677">
    <property type="term" value="F:DNA binding"/>
    <property type="evidence" value="ECO:0007669"/>
    <property type="project" value="InterPro"/>
</dbReference>
<feature type="domain" description="HTH cro/C1-type" evidence="1">
    <location>
        <begin position="26"/>
        <end position="60"/>
    </location>
</feature>